<accession>A0A3G9JDL5</accession>
<reference evidence="1 2" key="1">
    <citation type="submission" date="2018-11" db="EMBL/GenBank/DDBJ databases">
        <title>Complete genome sequence of Paenibacillus baekrokdamisoli strain KCTC 33723.</title>
        <authorList>
            <person name="Kang S.W."/>
            <person name="Lee K.C."/>
            <person name="Kim K.K."/>
            <person name="Kim J.S."/>
            <person name="Kim D.S."/>
            <person name="Ko S.H."/>
            <person name="Yang S.H."/>
            <person name="Lee J.S."/>
        </authorList>
    </citation>
    <scope>NUCLEOTIDE SEQUENCE [LARGE SCALE GENOMIC DNA]</scope>
    <source>
        <strain evidence="1 2">KCTC 33723</strain>
    </source>
</reference>
<protein>
    <submittedName>
        <fullName evidence="1">Uncharacterized protein</fullName>
    </submittedName>
</protein>
<sequence length="54" mass="6030">MVINIVTRYASGTVFVEKIATYAATENLWGKIEYPSLNKLPSSVKELNITKRNG</sequence>
<dbReference type="Proteomes" id="UP000275368">
    <property type="component" value="Chromosome"/>
</dbReference>
<evidence type="ECO:0000313" key="1">
    <source>
        <dbReference type="EMBL" id="BBH23063.1"/>
    </source>
</evidence>
<keyword evidence="2" id="KW-1185">Reference proteome</keyword>
<dbReference type="AlphaFoldDB" id="A0A3G9JDL5"/>
<organism evidence="1 2">
    <name type="scientific">Paenibacillus baekrokdamisoli</name>
    <dbReference type="NCBI Taxonomy" id="1712516"/>
    <lineage>
        <taxon>Bacteria</taxon>
        <taxon>Bacillati</taxon>
        <taxon>Bacillota</taxon>
        <taxon>Bacilli</taxon>
        <taxon>Bacillales</taxon>
        <taxon>Paenibacillaceae</taxon>
        <taxon>Paenibacillus</taxon>
    </lineage>
</organism>
<dbReference type="KEGG" id="pbk:Back11_44080"/>
<gene>
    <name evidence="1" type="ORF">Back11_44080</name>
</gene>
<proteinExistence type="predicted"/>
<dbReference type="EMBL" id="AP019308">
    <property type="protein sequence ID" value="BBH23063.1"/>
    <property type="molecule type" value="Genomic_DNA"/>
</dbReference>
<evidence type="ECO:0000313" key="2">
    <source>
        <dbReference type="Proteomes" id="UP000275368"/>
    </source>
</evidence>
<name>A0A3G9JDL5_9BACL</name>